<dbReference type="SMART" id="SM00342">
    <property type="entry name" value="HTH_ARAC"/>
    <property type="match status" value="1"/>
</dbReference>
<dbReference type="OrthoDB" id="9809338at2"/>
<dbReference type="AlphaFoldDB" id="A0A518XJW7"/>
<dbReference type="GO" id="GO:0003700">
    <property type="term" value="F:DNA-binding transcription factor activity"/>
    <property type="evidence" value="ECO:0007669"/>
    <property type="project" value="InterPro"/>
</dbReference>
<reference evidence="6 7" key="1">
    <citation type="submission" date="2018-10" db="EMBL/GenBank/DDBJ databases">
        <title>Genome Sequencing of Pantoea dispersa DSM 32899.</title>
        <authorList>
            <person name="Nawrath M."/>
            <person name="Ottenheim C."/>
            <person name="Wilm A."/>
            <person name="Zimmermann W."/>
            <person name="Wu J.C."/>
        </authorList>
    </citation>
    <scope>NUCLEOTIDE SEQUENCE [LARGE SCALE GENOMIC DNA]</scope>
    <source>
        <strain evidence="6 7">DSM 32899</strain>
        <plasmid evidence="6 7">unnamed2</plasmid>
    </source>
</reference>
<keyword evidence="4" id="KW-0804">Transcription</keyword>
<dbReference type="Gene3D" id="1.10.10.60">
    <property type="entry name" value="Homeodomain-like"/>
    <property type="match status" value="2"/>
</dbReference>
<dbReference type="EMBL" id="CP032704">
    <property type="protein sequence ID" value="QDY44416.1"/>
    <property type="molecule type" value="Genomic_DNA"/>
</dbReference>
<dbReference type="SUPFAM" id="SSF51215">
    <property type="entry name" value="Regulatory protein AraC"/>
    <property type="match status" value="1"/>
</dbReference>
<dbReference type="KEGG" id="pdis:D8B20_21085"/>
<keyword evidence="7" id="KW-1185">Reference proteome</keyword>
<protein>
    <submittedName>
        <fullName evidence="6">AraC family transcriptional regulator</fullName>
    </submittedName>
</protein>
<evidence type="ECO:0000313" key="6">
    <source>
        <dbReference type="EMBL" id="QDY44416.1"/>
    </source>
</evidence>
<dbReference type="InterPro" id="IPR037923">
    <property type="entry name" value="HTH-like"/>
</dbReference>
<dbReference type="SUPFAM" id="SSF46689">
    <property type="entry name" value="Homeodomain-like"/>
    <property type="match status" value="2"/>
</dbReference>
<dbReference type="InterPro" id="IPR009057">
    <property type="entry name" value="Homeodomain-like_sf"/>
</dbReference>
<organism evidence="6 7">
    <name type="scientific">Candidatus Pantoea soli</name>
    <dbReference type="NCBI Taxonomy" id="3098669"/>
    <lineage>
        <taxon>Bacteria</taxon>
        <taxon>Pseudomonadati</taxon>
        <taxon>Pseudomonadota</taxon>
        <taxon>Gammaproteobacteria</taxon>
        <taxon>Enterobacterales</taxon>
        <taxon>Erwiniaceae</taxon>
        <taxon>Pantoea</taxon>
    </lineage>
</organism>
<dbReference type="PANTHER" id="PTHR46796">
    <property type="entry name" value="HTH-TYPE TRANSCRIPTIONAL ACTIVATOR RHAS-RELATED"/>
    <property type="match status" value="1"/>
</dbReference>
<gene>
    <name evidence="6" type="ORF">D8B20_21085</name>
</gene>
<dbReference type="Pfam" id="PF02311">
    <property type="entry name" value="AraC_binding"/>
    <property type="match status" value="1"/>
</dbReference>
<evidence type="ECO:0000259" key="5">
    <source>
        <dbReference type="PROSITE" id="PS01124"/>
    </source>
</evidence>
<keyword evidence="1" id="KW-0805">Transcription regulation</keyword>
<dbReference type="InterPro" id="IPR018060">
    <property type="entry name" value="HTH_AraC"/>
</dbReference>
<evidence type="ECO:0000256" key="3">
    <source>
        <dbReference type="ARBA" id="ARBA00023159"/>
    </source>
</evidence>
<accession>A0A518XJW7</accession>
<dbReference type="PROSITE" id="PS00041">
    <property type="entry name" value="HTH_ARAC_FAMILY_1"/>
    <property type="match status" value="1"/>
</dbReference>
<sequence>MSLQSAEWFSRNGVECSRVSACNAGFPKHLHDEYVISANLTGVEEIWLAGKTAYVKSGQVTLYNPGTIQASRFDSQSVDFISVHMPQSVMKLLADEDNIRSDSHAPVLREGIIENRRLFNALYRFAASAREGEGANEEQELMLLCGELLETPAFLQSNDEQRLNVVIEYLKENLSVKPQLDRLAQMAGLSKYHLVRFFTRHTGMPPLQYHMQLRLHHARDLLRRNVHPLDAAIMLGFYDQSHFINAFRKVMGTTPHHYASQVCSGHHKFPVS</sequence>
<keyword evidence="2" id="KW-0238">DNA-binding</keyword>
<dbReference type="InterPro" id="IPR018062">
    <property type="entry name" value="HTH_AraC-typ_CS"/>
</dbReference>
<keyword evidence="3" id="KW-0010">Activator</keyword>
<dbReference type="GO" id="GO:0043565">
    <property type="term" value="F:sequence-specific DNA binding"/>
    <property type="evidence" value="ECO:0007669"/>
    <property type="project" value="InterPro"/>
</dbReference>
<geneLocation type="plasmid" evidence="6 7">
    <name>unnamed2</name>
</geneLocation>
<evidence type="ECO:0000256" key="2">
    <source>
        <dbReference type="ARBA" id="ARBA00023125"/>
    </source>
</evidence>
<dbReference type="InterPro" id="IPR050204">
    <property type="entry name" value="AraC_XylS_family_regulators"/>
</dbReference>
<dbReference type="RefSeq" id="WP_145891983.1">
    <property type="nucleotide sequence ID" value="NZ_CP032704.1"/>
</dbReference>
<evidence type="ECO:0000256" key="1">
    <source>
        <dbReference type="ARBA" id="ARBA00023015"/>
    </source>
</evidence>
<dbReference type="InterPro" id="IPR003313">
    <property type="entry name" value="AraC-bd"/>
</dbReference>
<proteinExistence type="predicted"/>
<evidence type="ECO:0000256" key="4">
    <source>
        <dbReference type="ARBA" id="ARBA00023163"/>
    </source>
</evidence>
<dbReference type="Pfam" id="PF12833">
    <property type="entry name" value="HTH_18"/>
    <property type="match status" value="1"/>
</dbReference>
<dbReference type="Proteomes" id="UP000319411">
    <property type="component" value="Plasmid unnamed2"/>
</dbReference>
<name>A0A518XJW7_9GAMM</name>
<dbReference type="PROSITE" id="PS01124">
    <property type="entry name" value="HTH_ARAC_FAMILY_2"/>
    <property type="match status" value="1"/>
</dbReference>
<evidence type="ECO:0000313" key="7">
    <source>
        <dbReference type="Proteomes" id="UP000319411"/>
    </source>
</evidence>
<keyword evidence="6" id="KW-0614">Plasmid</keyword>
<feature type="domain" description="HTH araC/xylS-type" evidence="5">
    <location>
        <begin position="164"/>
        <end position="261"/>
    </location>
</feature>